<dbReference type="GO" id="GO:1990281">
    <property type="term" value="C:efflux pump complex"/>
    <property type="evidence" value="ECO:0007669"/>
    <property type="project" value="TreeGrafter"/>
</dbReference>
<dbReference type="Pfam" id="PF25917">
    <property type="entry name" value="BSH_RND"/>
    <property type="match status" value="1"/>
</dbReference>
<dbReference type="InterPro" id="IPR006143">
    <property type="entry name" value="RND_pump_MFP"/>
</dbReference>
<dbReference type="GO" id="GO:0015562">
    <property type="term" value="F:efflux transmembrane transporter activity"/>
    <property type="evidence" value="ECO:0007669"/>
    <property type="project" value="TreeGrafter"/>
</dbReference>
<dbReference type="AlphaFoldDB" id="A0AAW7Z410"/>
<proteinExistence type="inferred from homology"/>
<feature type="domain" description="Multidrug resistance protein MdtA-like barrel-sandwich hybrid" evidence="3">
    <location>
        <begin position="78"/>
        <end position="213"/>
    </location>
</feature>
<reference evidence="5" key="1">
    <citation type="submission" date="2023-07" db="EMBL/GenBank/DDBJ databases">
        <title>Genome content predicts the carbon catabolic preferences of heterotrophic bacteria.</title>
        <authorList>
            <person name="Gralka M."/>
        </authorList>
    </citation>
    <scope>NUCLEOTIDE SEQUENCE</scope>
    <source>
        <strain evidence="5">F2M12</strain>
    </source>
</reference>
<dbReference type="SUPFAM" id="SSF111369">
    <property type="entry name" value="HlyD-like secretion proteins"/>
    <property type="match status" value="1"/>
</dbReference>
<name>A0AAW7Z410_9ALTE</name>
<evidence type="ECO:0000256" key="1">
    <source>
        <dbReference type="ARBA" id="ARBA00009477"/>
    </source>
</evidence>
<comment type="similarity">
    <text evidence="1">Belongs to the membrane fusion protein (MFP) (TC 8.A.1) family.</text>
</comment>
<evidence type="ECO:0000313" key="5">
    <source>
        <dbReference type="EMBL" id="MDO6578109.1"/>
    </source>
</evidence>
<dbReference type="Gene3D" id="2.40.50.100">
    <property type="match status" value="1"/>
</dbReference>
<evidence type="ECO:0000256" key="2">
    <source>
        <dbReference type="SAM" id="Phobius"/>
    </source>
</evidence>
<accession>A0AAW7Z410</accession>
<dbReference type="Gene3D" id="2.40.420.20">
    <property type="match status" value="1"/>
</dbReference>
<dbReference type="Gene3D" id="1.10.287.470">
    <property type="entry name" value="Helix hairpin bin"/>
    <property type="match status" value="1"/>
</dbReference>
<keyword evidence="2" id="KW-1133">Transmembrane helix</keyword>
<feature type="transmembrane region" description="Helical" evidence="2">
    <location>
        <begin position="12"/>
        <end position="36"/>
    </location>
</feature>
<gene>
    <name evidence="5" type="ORF">Q4527_11940</name>
</gene>
<dbReference type="InterPro" id="IPR058625">
    <property type="entry name" value="MdtA-like_BSH"/>
</dbReference>
<dbReference type="Proteomes" id="UP001170717">
    <property type="component" value="Unassembled WGS sequence"/>
</dbReference>
<dbReference type="InterPro" id="IPR058792">
    <property type="entry name" value="Beta-barrel_RND_2"/>
</dbReference>
<evidence type="ECO:0000313" key="6">
    <source>
        <dbReference type="Proteomes" id="UP001170717"/>
    </source>
</evidence>
<dbReference type="RefSeq" id="WP_303538495.1">
    <property type="nucleotide sequence ID" value="NZ_JAUOQI010000007.1"/>
</dbReference>
<comment type="caution">
    <text evidence="5">The sequence shown here is derived from an EMBL/GenBank/DDBJ whole genome shotgun (WGS) entry which is preliminary data.</text>
</comment>
<evidence type="ECO:0000259" key="4">
    <source>
        <dbReference type="Pfam" id="PF25954"/>
    </source>
</evidence>
<dbReference type="Gene3D" id="2.40.30.170">
    <property type="match status" value="1"/>
</dbReference>
<protein>
    <submittedName>
        <fullName evidence="5">Efflux RND transporter periplasmic adaptor subunit</fullName>
    </submittedName>
</protein>
<sequence>MTIESTEQGKGASTALYAAITIFVVGLTLLLFAAGLNGATQTLTDHPPTAVSTKRVTLQSGFEMPVKIYGLIESPKAADVSFDTSGQVMAIFADEGDMVQKGDVLAKLDNDRLSARLVELYATLERTRADLTLAELSEKRVTVLVEKKLESSQRLDEVKANTAVASAQVKEIEASIESLDVEQTKTKLLAPFSGTISARYFDEGSVVAAGAALLSLTSDAPLQARFAVPADMVSLFRVGEKVALDVDALNIEATVSQLSPVRNRQTRTVDILVNLSSNAGLRPGDLATLLGQRHGDSIGSWIPASALSNGLRGLWRVFVVKEQKGLTLESRTVEVIYTNGERAFVRGALSDGDRLVIGGTHKLSPGQSVKLSGGNLNSAEGATR</sequence>
<dbReference type="PANTHER" id="PTHR30469:SF11">
    <property type="entry name" value="BLL4320 PROTEIN"/>
    <property type="match status" value="1"/>
</dbReference>
<dbReference type="NCBIfam" id="TIGR01730">
    <property type="entry name" value="RND_mfp"/>
    <property type="match status" value="1"/>
</dbReference>
<dbReference type="PANTHER" id="PTHR30469">
    <property type="entry name" value="MULTIDRUG RESISTANCE PROTEIN MDTA"/>
    <property type="match status" value="1"/>
</dbReference>
<dbReference type="Pfam" id="PF25954">
    <property type="entry name" value="Beta-barrel_RND_2"/>
    <property type="match status" value="1"/>
</dbReference>
<keyword evidence="2" id="KW-0472">Membrane</keyword>
<keyword evidence="2" id="KW-0812">Transmembrane</keyword>
<dbReference type="EMBL" id="JAUOQI010000007">
    <property type="protein sequence ID" value="MDO6578109.1"/>
    <property type="molecule type" value="Genomic_DNA"/>
</dbReference>
<organism evidence="5 6">
    <name type="scientific">Alteromonas stellipolaris</name>
    <dbReference type="NCBI Taxonomy" id="233316"/>
    <lineage>
        <taxon>Bacteria</taxon>
        <taxon>Pseudomonadati</taxon>
        <taxon>Pseudomonadota</taxon>
        <taxon>Gammaproteobacteria</taxon>
        <taxon>Alteromonadales</taxon>
        <taxon>Alteromonadaceae</taxon>
        <taxon>Alteromonas/Salinimonas group</taxon>
        <taxon>Alteromonas</taxon>
    </lineage>
</organism>
<feature type="domain" description="CusB-like beta-barrel" evidence="4">
    <location>
        <begin position="226"/>
        <end position="289"/>
    </location>
</feature>
<evidence type="ECO:0000259" key="3">
    <source>
        <dbReference type="Pfam" id="PF25917"/>
    </source>
</evidence>